<protein>
    <submittedName>
        <fullName evidence="1">DNA alkylation repair enzyme superfamily</fullName>
    </submittedName>
</protein>
<evidence type="ECO:0000313" key="1">
    <source>
        <dbReference type="EMBL" id="KUK76128.1"/>
    </source>
</evidence>
<organism evidence="1 2">
    <name type="scientific">candidate division WS6 bacterium 34_10</name>
    <dbReference type="NCBI Taxonomy" id="1641389"/>
    <lineage>
        <taxon>Bacteria</taxon>
        <taxon>Candidatus Dojkabacteria</taxon>
    </lineage>
</organism>
<dbReference type="Pfam" id="PF08713">
    <property type="entry name" value="DNA_alkylation"/>
    <property type="match status" value="1"/>
</dbReference>
<sequence length="256" mass="30517">MKQNLTKKQLRNNILKDLKEVSSRERAVNSSRFFKTGKGEYGEGDLFIGIRTPEIRKISKKYLGDLKLGDLDFFLHNKIHEYRLFALITLTYMYHRTGSIKDCSNRKEQREKIYKYYLENKRWINNWDLVDISAPKIVGAFLQEKDGDREGKDRGILYEFVESNNLWDQRIAIVSTYTFIKQGDFEDILKFSKLLINHEHDLIHKALGWMLREVGKKDEAVLKTFLEDYANKIPRTMLRYSIERLNEKERQKYLSM</sequence>
<dbReference type="InterPro" id="IPR014825">
    <property type="entry name" value="DNA_alkylation"/>
</dbReference>
<name>A0A101HFY9_9BACT</name>
<comment type="caution">
    <text evidence="1">The sequence shown here is derived from an EMBL/GenBank/DDBJ whole genome shotgun (WGS) entry which is preliminary data.</text>
</comment>
<dbReference type="Proteomes" id="UP000053904">
    <property type="component" value="Unassembled WGS sequence"/>
</dbReference>
<dbReference type="PANTHER" id="PTHR34070:SF1">
    <property type="entry name" value="DNA ALKYLATION REPAIR PROTEIN"/>
    <property type="match status" value="1"/>
</dbReference>
<dbReference type="PANTHER" id="PTHR34070">
    <property type="entry name" value="ARMADILLO-TYPE FOLD"/>
    <property type="match status" value="1"/>
</dbReference>
<dbReference type="CDD" id="cd06561">
    <property type="entry name" value="AlkD_like"/>
    <property type="match status" value="1"/>
</dbReference>
<proteinExistence type="predicted"/>
<dbReference type="EMBL" id="LGGO01000202">
    <property type="protein sequence ID" value="KUK76128.1"/>
    <property type="molecule type" value="Genomic_DNA"/>
</dbReference>
<accession>A0A101HFY9</accession>
<dbReference type="InterPro" id="IPR016024">
    <property type="entry name" value="ARM-type_fold"/>
</dbReference>
<gene>
    <name evidence="1" type="ORF">XD93_1091</name>
</gene>
<dbReference type="SUPFAM" id="SSF48371">
    <property type="entry name" value="ARM repeat"/>
    <property type="match status" value="1"/>
</dbReference>
<dbReference type="AlphaFoldDB" id="A0A101HFY9"/>
<evidence type="ECO:0000313" key="2">
    <source>
        <dbReference type="Proteomes" id="UP000053904"/>
    </source>
</evidence>
<reference evidence="2" key="1">
    <citation type="journal article" date="2015" name="MBio">
        <title>Genome-Resolved Metagenomic Analysis Reveals Roles for Candidate Phyla and Other Microbial Community Members in Biogeochemical Transformations in Oil Reservoirs.</title>
        <authorList>
            <person name="Hu P."/>
            <person name="Tom L."/>
            <person name="Singh A."/>
            <person name="Thomas B.C."/>
            <person name="Baker B.J."/>
            <person name="Piceno Y.M."/>
            <person name="Andersen G.L."/>
            <person name="Banfield J.F."/>
        </authorList>
    </citation>
    <scope>NUCLEOTIDE SEQUENCE [LARGE SCALE GENOMIC DNA]</scope>
</reference>
<dbReference type="Gene3D" id="1.25.10.90">
    <property type="match status" value="1"/>
</dbReference>
<dbReference type="PATRIC" id="fig|1641389.3.peg.20"/>